<reference evidence="2 3" key="1">
    <citation type="submission" date="2019-05" db="EMBL/GenBank/DDBJ databases">
        <title>Another draft genome of Portunus trituberculatus and its Hox gene families provides insights of decapod evolution.</title>
        <authorList>
            <person name="Jeong J.-H."/>
            <person name="Song I."/>
            <person name="Kim S."/>
            <person name="Choi T."/>
            <person name="Kim D."/>
            <person name="Ryu S."/>
            <person name="Kim W."/>
        </authorList>
    </citation>
    <scope>NUCLEOTIDE SEQUENCE [LARGE SCALE GENOMIC DNA]</scope>
    <source>
        <tissue evidence="2">Muscle</tissue>
    </source>
</reference>
<dbReference type="AlphaFoldDB" id="A0A5B7HGY5"/>
<feature type="compositionally biased region" description="Polar residues" evidence="1">
    <location>
        <begin position="29"/>
        <end position="40"/>
    </location>
</feature>
<feature type="compositionally biased region" description="Basic residues" evidence="1">
    <location>
        <begin position="61"/>
        <end position="81"/>
    </location>
</feature>
<keyword evidence="3" id="KW-1185">Reference proteome</keyword>
<accession>A0A5B7HGY5</accession>
<evidence type="ECO:0000313" key="2">
    <source>
        <dbReference type="EMBL" id="MPC67854.1"/>
    </source>
</evidence>
<proteinExistence type="predicted"/>
<sequence>MDTRRGTEGVKSEKLSNRCSKARKKQTGGKVTQVNAQESLGEQGRHRNAREDKTRQDKARQGKARQGKARQGKAKQGKARKGPLATCLYLASRNFTWH</sequence>
<evidence type="ECO:0000313" key="3">
    <source>
        <dbReference type="Proteomes" id="UP000324222"/>
    </source>
</evidence>
<dbReference type="Proteomes" id="UP000324222">
    <property type="component" value="Unassembled WGS sequence"/>
</dbReference>
<evidence type="ECO:0000256" key="1">
    <source>
        <dbReference type="SAM" id="MobiDB-lite"/>
    </source>
</evidence>
<protein>
    <submittedName>
        <fullName evidence="2">Uncharacterized protein</fullName>
    </submittedName>
</protein>
<organism evidence="2 3">
    <name type="scientific">Portunus trituberculatus</name>
    <name type="common">Swimming crab</name>
    <name type="synonym">Neptunus trituberculatus</name>
    <dbReference type="NCBI Taxonomy" id="210409"/>
    <lineage>
        <taxon>Eukaryota</taxon>
        <taxon>Metazoa</taxon>
        <taxon>Ecdysozoa</taxon>
        <taxon>Arthropoda</taxon>
        <taxon>Crustacea</taxon>
        <taxon>Multicrustacea</taxon>
        <taxon>Malacostraca</taxon>
        <taxon>Eumalacostraca</taxon>
        <taxon>Eucarida</taxon>
        <taxon>Decapoda</taxon>
        <taxon>Pleocyemata</taxon>
        <taxon>Brachyura</taxon>
        <taxon>Eubrachyura</taxon>
        <taxon>Portunoidea</taxon>
        <taxon>Portunidae</taxon>
        <taxon>Portuninae</taxon>
        <taxon>Portunus</taxon>
    </lineage>
</organism>
<feature type="compositionally biased region" description="Basic and acidic residues" evidence="1">
    <location>
        <begin position="43"/>
        <end position="60"/>
    </location>
</feature>
<feature type="region of interest" description="Disordered" evidence="1">
    <location>
        <begin position="1"/>
        <end position="83"/>
    </location>
</feature>
<comment type="caution">
    <text evidence="2">The sequence shown here is derived from an EMBL/GenBank/DDBJ whole genome shotgun (WGS) entry which is preliminary data.</text>
</comment>
<dbReference type="EMBL" id="VSRR010026862">
    <property type="protein sequence ID" value="MPC67854.1"/>
    <property type="molecule type" value="Genomic_DNA"/>
</dbReference>
<name>A0A5B7HGY5_PORTR</name>
<gene>
    <name evidence="2" type="ORF">E2C01_062040</name>
</gene>
<feature type="compositionally biased region" description="Basic and acidic residues" evidence="1">
    <location>
        <begin position="1"/>
        <end position="16"/>
    </location>
</feature>